<keyword evidence="1 7" id="KW-0963">Cytoplasm</keyword>
<dbReference type="EC" id="2.1.1.177" evidence="7"/>
<dbReference type="EMBL" id="PXYT01000034">
    <property type="protein sequence ID" value="PSR26625.1"/>
    <property type="molecule type" value="Genomic_DNA"/>
</dbReference>
<dbReference type="InterPro" id="IPR029026">
    <property type="entry name" value="tRNA_m1G_MTases_N"/>
</dbReference>
<dbReference type="SUPFAM" id="SSF75217">
    <property type="entry name" value="alpha/beta knot"/>
    <property type="match status" value="1"/>
</dbReference>
<evidence type="ECO:0000256" key="1">
    <source>
        <dbReference type="ARBA" id="ARBA00022490"/>
    </source>
</evidence>
<sequence length="200" mass="22645">MAGCAVIVQAGKSLVLDKKIGTLETVTGSMALLDSTRKGRITKMARRWRFLTVGRPKDPALVRMIDEYRLRLEPWQPLDWEVTAEIGYKPGQTNEVLEREARAIIRRIEPPNLVILLDIGGQQVTSEDLSRRISRYQEQGSSVVFLVGGSLGVSERIRDRADWRWSLSPLTLPHSLAQLVAVEQIYRACSIIHHHPYHKA</sequence>
<evidence type="ECO:0000256" key="4">
    <source>
        <dbReference type="ARBA" id="ARBA00022679"/>
    </source>
</evidence>
<feature type="binding site" evidence="7">
    <location>
        <begin position="167"/>
        <end position="172"/>
    </location>
    <ligand>
        <name>S-adenosyl-L-methionine</name>
        <dbReference type="ChEBI" id="CHEBI:59789"/>
    </ligand>
</feature>
<dbReference type="PANTHER" id="PTHR33603">
    <property type="entry name" value="METHYLTRANSFERASE"/>
    <property type="match status" value="1"/>
</dbReference>
<gene>
    <name evidence="7" type="primary">rlmH</name>
    <name evidence="8" type="ORF">C7B43_13500</name>
</gene>
<comment type="caution">
    <text evidence="8">The sequence shown here is derived from an EMBL/GenBank/DDBJ whole genome shotgun (WGS) entry which is preliminary data.</text>
</comment>
<dbReference type="InterPro" id="IPR003742">
    <property type="entry name" value="RlmH-like"/>
</dbReference>
<keyword evidence="2 7" id="KW-0698">rRNA processing</keyword>
<keyword evidence="4 7" id="KW-0808">Transferase</keyword>
<organism evidence="8 9">
    <name type="scientific">Sulfobacillus benefaciens</name>
    <dbReference type="NCBI Taxonomy" id="453960"/>
    <lineage>
        <taxon>Bacteria</taxon>
        <taxon>Bacillati</taxon>
        <taxon>Bacillota</taxon>
        <taxon>Clostridia</taxon>
        <taxon>Eubacteriales</taxon>
        <taxon>Clostridiales Family XVII. Incertae Sedis</taxon>
        <taxon>Sulfobacillus</taxon>
    </lineage>
</organism>
<evidence type="ECO:0000256" key="2">
    <source>
        <dbReference type="ARBA" id="ARBA00022552"/>
    </source>
</evidence>
<evidence type="ECO:0000313" key="9">
    <source>
        <dbReference type="Proteomes" id="UP000242699"/>
    </source>
</evidence>
<protein>
    <recommendedName>
        <fullName evidence="7">Ribosomal RNA large subunit methyltransferase H</fullName>
        <ecNumber evidence="7">2.1.1.177</ecNumber>
    </recommendedName>
    <alternativeName>
        <fullName evidence="7">23S rRNA (pseudouridine1915-N3)-methyltransferase</fullName>
    </alternativeName>
    <alternativeName>
        <fullName evidence="7">23S rRNA m3Psi1915 methyltransferase</fullName>
    </alternativeName>
    <alternativeName>
        <fullName evidence="7">rRNA (pseudouridine-N3-)-methyltransferase RlmH</fullName>
    </alternativeName>
</protein>
<comment type="subunit">
    <text evidence="7">Homodimer.</text>
</comment>
<evidence type="ECO:0000256" key="3">
    <source>
        <dbReference type="ARBA" id="ARBA00022603"/>
    </source>
</evidence>
<dbReference type="HAMAP" id="MF_00658">
    <property type="entry name" value="23SrRNA_methyltr_H"/>
    <property type="match status" value="1"/>
</dbReference>
<dbReference type="Proteomes" id="UP000242699">
    <property type="component" value="Unassembled WGS sequence"/>
</dbReference>
<evidence type="ECO:0000313" key="8">
    <source>
        <dbReference type="EMBL" id="PSR26625.1"/>
    </source>
</evidence>
<dbReference type="PANTHER" id="PTHR33603:SF1">
    <property type="entry name" value="RIBOSOMAL RNA LARGE SUBUNIT METHYLTRANSFERASE H"/>
    <property type="match status" value="1"/>
</dbReference>
<dbReference type="GO" id="GO:0070038">
    <property type="term" value="F:rRNA (pseudouridine-N3-)-methyltransferase activity"/>
    <property type="evidence" value="ECO:0007669"/>
    <property type="project" value="UniProtKB-UniRule"/>
</dbReference>
<comment type="function">
    <text evidence="7">Specifically methylates the pseudouridine at position 1915 (m3Psi1915) in 23S rRNA.</text>
</comment>
<dbReference type="InterPro" id="IPR029028">
    <property type="entry name" value="Alpha/beta_knot_MTases"/>
</dbReference>
<name>A0A2T2WWL5_9FIRM</name>
<proteinExistence type="inferred from homology"/>
<feature type="binding site" evidence="7">
    <location>
        <position position="148"/>
    </location>
    <ligand>
        <name>S-adenosyl-L-methionine</name>
        <dbReference type="ChEBI" id="CHEBI:59789"/>
    </ligand>
</feature>
<accession>A0A2T2WWL5</accession>
<dbReference type="Pfam" id="PF02590">
    <property type="entry name" value="SPOUT_MTase"/>
    <property type="match status" value="1"/>
</dbReference>
<evidence type="ECO:0000256" key="5">
    <source>
        <dbReference type="ARBA" id="ARBA00022691"/>
    </source>
</evidence>
<comment type="catalytic activity">
    <reaction evidence="7">
        <text>pseudouridine(1915) in 23S rRNA + S-adenosyl-L-methionine = N(3)-methylpseudouridine(1915) in 23S rRNA + S-adenosyl-L-homocysteine + H(+)</text>
        <dbReference type="Rhea" id="RHEA:42752"/>
        <dbReference type="Rhea" id="RHEA-COMP:10221"/>
        <dbReference type="Rhea" id="RHEA-COMP:10222"/>
        <dbReference type="ChEBI" id="CHEBI:15378"/>
        <dbReference type="ChEBI" id="CHEBI:57856"/>
        <dbReference type="ChEBI" id="CHEBI:59789"/>
        <dbReference type="ChEBI" id="CHEBI:65314"/>
        <dbReference type="ChEBI" id="CHEBI:74486"/>
        <dbReference type="EC" id="2.1.1.177"/>
    </reaction>
</comment>
<comment type="similarity">
    <text evidence="6 7">Belongs to the RNA methyltransferase RlmH family.</text>
</comment>
<dbReference type="AlphaFoldDB" id="A0A2T2WWL5"/>
<keyword evidence="3 7" id="KW-0489">Methyltransferase</keyword>
<dbReference type="Gene3D" id="3.40.1280.10">
    <property type="match status" value="1"/>
</dbReference>
<evidence type="ECO:0000256" key="6">
    <source>
        <dbReference type="ARBA" id="ARBA00038303"/>
    </source>
</evidence>
<evidence type="ECO:0000256" key="7">
    <source>
        <dbReference type="HAMAP-Rule" id="MF_00658"/>
    </source>
</evidence>
<comment type="subcellular location">
    <subcellularLocation>
        <location evidence="7">Cytoplasm</location>
    </subcellularLocation>
</comment>
<dbReference type="CDD" id="cd18081">
    <property type="entry name" value="RlmH-like"/>
    <property type="match status" value="1"/>
</dbReference>
<dbReference type="GO" id="GO:0005737">
    <property type="term" value="C:cytoplasm"/>
    <property type="evidence" value="ECO:0007669"/>
    <property type="project" value="UniProtKB-SubCell"/>
</dbReference>
<keyword evidence="5 7" id="KW-0949">S-adenosyl-L-methionine</keyword>
<feature type="binding site" evidence="7">
    <location>
        <position position="117"/>
    </location>
    <ligand>
        <name>S-adenosyl-L-methionine</name>
        <dbReference type="ChEBI" id="CHEBI:59789"/>
    </ligand>
</feature>
<reference evidence="8 9" key="1">
    <citation type="journal article" date="2014" name="BMC Genomics">
        <title>Comparison of environmental and isolate Sulfobacillus genomes reveals diverse carbon, sulfur, nitrogen, and hydrogen metabolisms.</title>
        <authorList>
            <person name="Justice N.B."/>
            <person name="Norman A."/>
            <person name="Brown C.T."/>
            <person name="Singh A."/>
            <person name="Thomas B.C."/>
            <person name="Banfield J.F."/>
        </authorList>
    </citation>
    <scope>NUCLEOTIDE SEQUENCE [LARGE SCALE GENOMIC DNA]</scope>
    <source>
        <strain evidence="8">AMDSBA1</strain>
    </source>
</reference>